<dbReference type="RefSeq" id="WP_053223965.1">
    <property type="nucleotide sequence ID" value="NZ_JSVA01000012.1"/>
</dbReference>
<dbReference type="GO" id="GO:0051536">
    <property type="term" value="F:iron-sulfur cluster binding"/>
    <property type="evidence" value="ECO:0007669"/>
    <property type="project" value="UniProtKB-KW"/>
</dbReference>
<comment type="cofactor">
    <cofactor evidence="1">
        <name>[4Fe-4S] cluster</name>
        <dbReference type="ChEBI" id="CHEBI:49883"/>
    </cofactor>
</comment>
<dbReference type="Pfam" id="PF13186">
    <property type="entry name" value="SPASM"/>
    <property type="match status" value="1"/>
</dbReference>
<dbReference type="PANTHER" id="PTHR11228">
    <property type="entry name" value="RADICAL SAM DOMAIN PROTEIN"/>
    <property type="match status" value="1"/>
</dbReference>
<keyword evidence="6" id="KW-0411">Iron-sulfur</keyword>
<reference evidence="9" key="1">
    <citation type="submission" date="2014-11" db="EMBL/GenBank/DDBJ databases">
        <title>Genome sequencing of Roseivirga sp. D-25.</title>
        <authorList>
            <person name="Selvaratnam C."/>
            <person name="Thevarajoo S."/>
            <person name="Goh K.M."/>
            <person name="Eee R."/>
            <person name="Chan K.-G."/>
            <person name="Chong C.S."/>
        </authorList>
    </citation>
    <scope>NUCLEOTIDE SEQUENCE [LARGE SCALE GENOMIC DNA]</scope>
    <source>
        <strain evidence="9">D-25</strain>
    </source>
</reference>
<evidence type="ECO:0000256" key="3">
    <source>
        <dbReference type="ARBA" id="ARBA00022691"/>
    </source>
</evidence>
<dbReference type="InterPro" id="IPR058240">
    <property type="entry name" value="rSAM_sf"/>
</dbReference>
<keyword evidence="9" id="KW-1185">Reference proteome</keyword>
<protein>
    <submittedName>
        <fullName evidence="8">Radical SAM protein</fullName>
    </submittedName>
</protein>
<evidence type="ECO:0000256" key="5">
    <source>
        <dbReference type="ARBA" id="ARBA00023004"/>
    </source>
</evidence>
<dbReference type="InterPro" id="IPR034391">
    <property type="entry name" value="AdoMet-like_SPASM_containing"/>
</dbReference>
<dbReference type="SFLD" id="SFLDG01387">
    <property type="entry name" value="BtrN-like_SPASM_domain_contain"/>
    <property type="match status" value="1"/>
</dbReference>
<keyword evidence="3" id="KW-0949">S-adenosyl-L-methionine</keyword>
<dbReference type="Pfam" id="PF04055">
    <property type="entry name" value="Radical_SAM"/>
    <property type="match status" value="1"/>
</dbReference>
<dbReference type="OrthoDB" id="9805809at2"/>
<name>A0A0L8AJX6_9BACT</name>
<dbReference type="PANTHER" id="PTHR11228:SF7">
    <property type="entry name" value="PQQA PEPTIDE CYCLASE"/>
    <property type="match status" value="1"/>
</dbReference>
<evidence type="ECO:0000256" key="6">
    <source>
        <dbReference type="ARBA" id="ARBA00023014"/>
    </source>
</evidence>
<dbReference type="SFLD" id="SFLDS00029">
    <property type="entry name" value="Radical_SAM"/>
    <property type="match status" value="1"/>
</dbReference>
<evidence type="ECO:0000313" key="8">
    <source>
        <dbReference type="EMBL" id="KOF02480.1"/>
    </source>
</evidence>
<dbReference type="InterPro" id="IPR050377">
    <property type="entry name" value="Radical_SAM_PqqE_MftC-like"/>
</dbReference>
<evidence type="ECO:0000256" key="4">
    <source>
        <dbReference type="ARBA" id="ARBA00022723"/>
    </source>
</evidence>
<gene>
    <name evidence="8" type="ORF">OB69_11935</name>
</gene>
<dbReference type="SFLD" id="SFLDG01067">
    <property type="entry name" value="SPASM/twitch_domain_containing"/>
    <property type="match status" value="1"/>
</dbReference>
<dbReference type="GO" id="GO:0003824">
    <property type="term" value="F:catalytic activity"/>
    <property type="evidence" value="ECO:0007669"/>
    <property type="project" value="InterPro"/>
</dbReference>
<accession>A0A0L8AJX6</accession>
<feature type="domain" description="Radical SAM core" evidence="7">
    <location>
        <begin position="42"/>
        <end position="262"/>
    </location>
</feature>
<keyword evidence="5" id="KW-0408">Iron</keyword>
<dbReference type="CDD" id="cd21126">
    <property type="entry name" value="SPASM_rSAM"/>
    <property type="match status" value="1"/>
</dbReference>
<dbReference type="Proteomes" id="UP000036908">
    <property type="component" value="Unassembled WGS sequence"/>
</dbReference>
<comment type="caution">
    <text evidence="8">The sequence shown here is derived from an EMBL/GenBank/DDBJ whole genome shotgun (WGS) entry which is preliminary data.</text>
</comment>
<evidence type="ECO:0000259" key="7">
    <source>
        <dbReference type="PROSITE" id="PS51918"/>
    </source>
</evidence>
<sequence length="340" mass="39255">MNRNFTDGLNYASKLTPLRLWNMFQLVGSYWLSKITKKASHSGMPTSISLEPTTSCNLRCPECPSGMRSFSRDTGMLTDEIFQKTIDELAPRLTYLIFYFQGEPYLNASFLDHVKYASRKKIYTATSTNAHYLHDKNAKATVESGLDRLIISIDGTTQETYEQYRVGGKLEKVIEGTKNIIRWKKELKSKTPHVIFQYLVVKPNQHQLDDVQKLAKELGVGEVAFKTAQIYDYENGSELIPTIEKYARYRQTANGKWEIKNRLLNHCWKMWHSCVITWDGKVVPCCFDKDAHYQLGSMQAESFQQVWKGKAYQSFRQALIKSRSEIEMCKNCSEGTRVWA</sequence>
<dbReference type="PROSITE" id="PS51918">
    <property type="entry name" value="RADICAL_SAM"/>
    <property type="match status" value="1"/>
</dbReference>
<evidence type="ECO:0000256" key="2">
    <source>
        <dbReference type="ARBA" id="ARBA00022485"/>
    </source>
</evidence>
<dbReference type="AlphaFoldDB" id="A0A0L8AJX6"/>
<dbReference type="SUPFAM" id="SSF102114">
    <property type="entry name" value="Radical SAM enzymes"/>
    <property type="match status" value="1"/>
</dbReference>
<dbReference type="EMBL" id="JSVA01000012">
    <property type="protein sequence ID" value="KOF02480.1"/>
    <property type="molecule type" value="Genomic_DNA"/>
</dbReference>
<proteinExistence type="predicted"/>
<dbReference type="InterPro" id="IPR007197">
    <property type="entry name" value="rSAM"/>
</dbReference>
<dbReference type="PATRIC" id="fig|1566026.4.peg.677"/>
<keyword evidence="4" id="KW-0479">Metal-binding</keyword>
<dbReference type="InterPro" id="IPR023885">
    <property type="entry name" value="4Fe4S-binding_SPASM_dom"/>
</dbReference>
<dbReference type="Gene3D" id="3.20.20.70">
    <property type="entry name" value="Aldolase class I"/>
    <property type="match status" value="1"/>
</dbReference>
<evidence type="ECO:0000256" key="1">
    <source>
        <dbReference type="ARBA" id="ARBA00001966"/>
    </source>
</evidence>
<dbReference type="InterPro" id="IPR013785">
    <property type="entry name" value="Aldolase_TIM"/>
</dbReference>
<organism evidence="8 9">
    <name type="scientific">Roseivirga seohaensis subsp. aquiponti</name>
    <dbReference type="NCBI Taxonomy" id="1566026"/>
    <lineage>
        <taxon>Bacteria</taxon>
        <taxon>Pseudomonadati</taxon>
        <taxon>Bacteroidota</taxon>
        <taxon>Cytophagia</taxon>
        <taxon>Cytophagales</taxon>
        <taxon>Roseivirgaceae</taxon>
        <taxon>Roseivirga</taxon>
    </lineage>
</organism>
<dbReference type="CDD" id="cd01335">
    <property type="entry name" value="Radical_SAM"/>
    <property type="match status" value="1"/>
</dbReference>
<evidence type="ECO:0000313" key="9">
    <source>
        <dbReference type="Proteomes" id="UP000036908"/>
    </source>
</evidence>
<keyword evidence="2" id="KW-0004">4Fe-4S</keyword>
<dbReference type="GO" id="GO:0046872">
    <property type="term" value="F:metal ion binding"/>
    <property type="evidence" value="ECO:0007669"/>
    <property type="project" value="UniProtKB-KW"/>
</dbReference>